<name>A0ACC0P510_RHOML</name>
<sequence>MVLCSDVHSTVLRTFEPSDDDSDLISTMNGSRSLVVEMRSKPSDAQSDGSDAVHFTT</sequence>
<dbReference type="Proteomes" id="UP001062846">
    <property type="component" value="Chromosome 4"/>
</dbReference>
<accession>A0ACC0P510</accession>
<keyword evidence="2" id="KW-1185">Reference proteome</keyword>
<protein>
    <submittedName>
        <fullName evidence="1">Uncharacterized protein</fullName>
    </submittedName>
</protein>
<organism evidence="1 2">
    <name type="scientific">Rhododendron molle</name>
    <name type="common">Chinese azalea</name>
    <name type="synonym">Azalea mollis</name>
    <dbReference type="NCBI Taxonomy" id="49168"/>
    <lineage>
        <taxon>Eukaryota</taxon>
        <taxon>Viridiplantae</taxon>
        <taxon>Streptophyta</taxon>
        <taxon>Embryophyta</taxon>
        <taxon>Tracheophyta</taxon>
        <taxon>Spermatophyta</taxon>
        <taxon>Magnoliopsida</taxon>
        <taxon>eudicotyledons</taxon>
        <taxon>Gunneridae</taxon>
        <taxon>Pentapetalae</taxon>
        <taxon>asterids</taxon>
        <taxon>Ericales</taxon>
        <taxon>Ericaceae</taxon>
        <taxon>Ericoideae</taxon>
        <taxon>Rhodoreae</taxon>
        <taxon>Rhododendron</taxon>
    </lineage>
</organism>
<proteinExistence type="predicted"/>
<comment type="caution">
    <text evidence="1">The sequence shown here is derived from an EMBL/GenBank/DDBJ whole genome shotgun (WGS) entry which is preliminary data.</text>
</comment>
<evidence type="ECO:0000313" key="2">
    <source>
        <dbReference type="Proteomes" id="UP001062846"/>
    </source>
</evidence>
<gene>
    <name evidence="1" type="ORF">RHMOL_Rhmol04G0226700</name>
</gene>
<evidence type="ECO:0000313" key="1">
    <source>
        <dbReference type="EMBL" id="KAI8560072.1"/>
    </source>
</evidence>
<dbReference type="EMBL" id="CM046391">
    <property type="protein sequence ID" value="KAI8560072.1"/>
    <property type="molecule type" value="Genomic_DNA"/>
</dbReference>
<reference evidence="1" key="1">
    <citation type="submission" date="2022-02" db="EMBL/GenBank/DDBJ databases">
        <title>Plant Genome Project.</title>
        <authorList>
            <person name="Zhang R.-G."/>
        </authorList>
    </citation>
    <scope>NUCLEOTIDE SEQUENCE</scope>
    <source>
        <strain evidence="1">AT1</strain>
    </source>
</reference>